<dbReference type="EMBL" id="CAJNOK010045156">
    <property type="protein sequence ID" value="CAF1577733.1"/>
    <property type="molecule type" value="Genomic_DNA"/>
</dbReference>
<protein>
    <recommendedName>
        <fullName evidence="2">Mab-21-like HhH/H2TH-like domain-containing protein</fullName>
    </recommendedName>
</protein>
<dbReference type="Pfam" id="PF20266">
    <property type="entry name" value="Mab-21_C"/>
    <property type="match status" value="1"/>
</dbReference>
<dbReference type="Gene3D" id="1.10.1410.40">
    <property type="match status" value="1"/>
</dbReference>
<dbReference type="AlphaFoldDB" id="A0A8S2V9G1"/>
<evidence type="ECO:0000313" key="4">
    <source>
        <dbReference type="EMBL" id="CAF4375922.1"/>
    </source>
</evidence>
<dbReference type="EMBL" id="CAJOBA010068153">
    <property type="protein sequence ID" value="CAF4375922.1"/>
    <property type="molecule type" value="Genomic_DNA"/>
</dbReference>
<comment type="caution">
    <text evidence="4">The sequence shown here is derived from an EMBL/GenBank/DDBJ whole genome shotgun (WGS) entry which is preliminary data.</text>
</comment>
<sequence length="279" mass="34267">MKITTPKISQDWVPSIRLDFMPDIIQSFLKRLLEIKRHDLYNLMLTGIIYLVPKSHNSDFEFRYSFSYMEYLLAKQRNYIQNILYCLLKSLYYRNIRLIEYQNKYISSYLLKTCFLWYCERKSINYFIEDNLKIILMEILTDLMNCMYKRTCYHYFVSTENLLLNMPHELLDQCYSKVHDIYENIDKYLQDLVEAKINMFNRQGVSKRLIDSEIGEKFRCLFEKYFSINSESNENLESYMYTFFNQMFLYDREMLFVKKLVFELKRTDRYFEENNEGKI</sequence>
<organism evidence="4 5">
    <name type="scientific">Didymodactylos carnosus</name>
    <dbReference type="NCBI Taxonomy" id="1234261"/>
    <lineage>
        <taxon>Eukaryota</taxon>
        <taxon>Metazoa</taxon>
        <taxon>Spiralia</taxon>
        <taxon>Gnathifera</taxon>
        <taxon>Rotifera</taxon>
        <taxon>Eurotatoria</taxon>
        <taxon>Bdelloidea</taxon>
        <taxon>Philodinida</taxon>
        <taxon>Philodinidae</taxon>
        <taxon>Didymodactylos</taxon>
    </lineage>
</organism>
<dbReference type="InterPro" id="IPR046906">
    <property type="entry name" value="Mab-21_HhH/H2TH-like"/>
</dbReference>
<reference evidence="4" key="1">
    <citation type="submission" date="2021-02" db="EMBL/GenBank/DDBJ databases">
        <authorList>
            <person name="Nowell W R."/>
        </authorList>
    </citation>
    <scope>NUCLEOTIDE SEQUENCE</scope>
</reference>
<evidence type="ECO:0000313" key="3">
    <source>
        <dbReference type="EMBL" id="CAF1577733.1"/>
    </source>
</evidence>
<name>A0A8S2V9G1_9BILA</name>
<dbReference type="PANTHER" id="PTHR10656">
    <property type="entry name" value="CELL FATE DETERMINING PROTEIN MAB21-RELATED"/>
    <property type="match status" value="1"/>
</dbReference>
<evidence type="ECO:0000256" key="1">
    <source>
        <dbReference type="ARBA" id="ARBA00008307"/>
    </source>
</evidence>
<dbReference type="Proteomes" id="UP000682733">
    <property type="component" value="Unassembled WGS sequence"/>
</dbReference>
<evidence type="ECO:0000313" key="5">
    <source>
        <dbReference type="Proteomes" id="UP000682733"/>
    </source>
</evidence>
<dbReference type="PANTHER" id="PTHR10656:SF42">
    <property type="entry name" value="CYCLIC GMP-AMP SYNTHASE-LIKE PROTEIN-RELATED"/>
    <property type="match status" value="1"/>
</dbReference>
<gene>
    <name evidence="3" type="ORF">OVA965_LOCUS40786</name>
    <name evidence="4" type="ORF">TMI583_LOCUS42293</name>
</gene>
<feature type="domain" description="Mab-21-like HhH/H2TH-like" evidence="2">
    <location>
        <begin position="87"/>
        <end position="179"/>
    </location>
</feature>
<evidence type="ECO:0000259" key="2">
    <source>
        <dbReference type="Pfam" id="PF20266"/>
    </source>
</evidence>
<proteinExistence type="inferred from homology"/>
<accession>A0A8S2V9G1</accession>
<dbReference type="Proteomes" id="UP000677228">
    <property type="component" value="Unassembled WGS sequence"/>
</dbReference>
<comment type="similarity">
    <text evidence="1">Belongs to the mab-21 family.</text>
</comment>